<feature type="signal peptide" evidence="1">
    <location>
        <begin position="1"/>
        <end position="28"/>
    </location>
</feature>
<feature type="chain" id="PRO_5017946888" evidence="1">
    <location>
        <begin position="29"/>
        <end position="436"/>
    </location>
</feature>
<reference evidence="2 3" key="1">
    <citation type="submission" date="2018-08" db="EMBL/GenBank/DDBJ databases">
        <title>Whole Genome Sequence of the Moderate Halophilic Marine Bacterium Marinobacter litoralis Sw-45.</title>
        <authorList>
            <person name="Musa H."/>
        </authorList>
    </citation>
    <scope>NUCLEOTIDE SEQUENCE [LARGE SCALE GENOMIC DNA]</scope>
    <source>
        <strain evidence="2 3">Sw-45</strain>
    </source>
</reference>
<dbReference type="OrthoDB" id="6346756at2"/>
<gene>
    <name evidence="2" type="ORF">DOQ08_00816</name>
</gene>
<name>A0A3M2RLM4_9GAMM</name>
<keyword evidence="1" id="KW-0732">Signal</keyword>
<organism evidence="2 3">
    <name type="scientific">Marinobacter litoralis</name>
    <dbReference type="NCBI Taxonomy" id="187981"/>
    <lineage>
        <taxon>Bacteria</taxon>
        <taxon>Pseudomonadati</taxon>
        <taxon>Pseudomonadota</taxon>
        <taxon>Gammaproteobacteria</taxon>
        <taxon>Pseudomonadales</taxon>
        <taxon>Marinobacteraceae</taxon>
        <taxon>Marinobacter</taxon>
    </lineage>
</organism>
<evidence type="ECO:0000313" key="2">
    <source>
        <dbReference type="EMBL" id="RMJ06131.1"/>
    </source>
</evidence>
<dbReference type="RefSeq" id="WP_114333596.1">
    <property type="nucleotide sequence ID" value="NZ_QMDL01000001.1"/>
</dbReference>
<dbReference type="AlphaFoldDB" id="A0A3M2RLM4"/>
<accession>A0A3M2RLM4</accession>
<evidence type="ECO:0000313" key="3">
    <source>
        <dbReference type="Proteomes" id="UP000265903"/>
    </source>
</evidence>
<protein>
    <submittedName>
        <fullName evidence="2">Uncharacterized protein</fullName>
    </submittedName>
</protein>
<proteinExistence type="predicted"/>
<dbReference type="Proteomes" id="UP000265903">
    <property type="component" value="Unassembled WGS sequence"/>
</dbReference>
<keyword evidence="3" id="KW-1185">Reference proteome</keyword>
<dbReference type="EMBL" id="QMDL01000001">
    <property type="protein sequence ID" value="RMJ06131.1"/>
    <property type="molecule type" value="Genomic_DNA"/>
</dbReference>
<evidence type="ECO:0000256" key="1">
    <source>
        <dbReference type="SAM" id="SignalP"/>
    </source>
</evidence>
<comment type="caution">
    <text evidence="2">The sequence shown here is derived from an EMBL/GenBank/DDBJ whole genome shotgun (WGS) entry which is preliminary data.</text>
</comment>
<sequence length="436" mass="48825">MKFNNELIPWSAKVLGLPALFIAASVSAAPSIGNVEGEIKPEGKIVISGKSFGDKTNDRPLFYWSANNGILPRTDLARQGWSGSSFNGEISKKVVHPTSKASVAWDHGASSGKALEWVDYNSSHVYVFRKKLSDFDTTKDLAIRTRFDRLSGEFREGQLVRGLTSGATGIIESVNVNSDNTSGSIFYKNVEGSINSEPRNDFMYGEKLVSDTAAARNSEGTDIYPTGTYRTFNYKIIRFWAEKTINNVFVGPDHQGAYEMKMTPEYTSGSIWSNDWQSIKRMTPGKWLTEEFLVYSGSIDQNDARLVVRTDGVLNFDQLFKARTSERPGRYDRVAQSQVSNGAQKGSFIYYDSLYVDDSWHRIIFCDRPKYDECSNVEILIPIEWDNQKIVAQFRESLIPSGPLYLYVLDGDNMVNPTGYPLPLAASPSKVELMVE</sequence>